<feature type="active site" evidence="5 6">
    <location>
        <position position="218"/>
    </location>
</feature>
<dbReference type="PANTHER" id="PTHR43570:SF16">
    <property type="entry name" value="ALDEHYDE DEHYDROGENASE TYPE III, ISOFORM Q"/>
    <property type="match status" value="1"/>
</dbReference>
<organism evidence="9 10">
    <name type="scientific">Dissophora globulifera</name>
    <dbReference type="NCBI Taxonomy" id="979702"/>
    <lineage>
        <taxon>Eukaryota</taxon>
        <taxon>Fungi</taxon>
        <taxon>Fungi incertae sedis</taxon>
        <taxon>Mucoromycota</taxon>
        <taxon>Mortierellomycotina</taxon>
        <taxon>Mortierellomycetes</taxon>
        <taxon>Mortierellales</taxon>
        <taxon>Mortierellaceae</taxon>
        <taxon>Dissophora</taxon>
    </lineage>
</organism>
<dbReference type="AlphaFoldDB" id="A0A9P6R4N4"/>
<dbReference type="EMBL" id="JAAAIP010000792">
    <property type="protein sequence ID" value="KAG0312625.1"/>
    <property type="molecule type" value="Genomic_DNA"/>
</dbReference>
<evidence type="ECO:0000313" key="10">
    <source>
        <dbReference type="Proteomes" id="UP000738325"/>
    </source>
</evidence>
<feature type="domain" description="Aldehyde dehydrogenase" evidence="8">
    <location>
        <begin position="11"/>
        <end position="434"/>
    </location>
</feature>
<reference evidence="9" key="1">
    <citation type="journal article" date="2020" name="Fungal Divers.">
        <title>Resolving the Mortierellaceae phylogeny through synthesis of multi-gene phylogenetics and phylogenomics.</title>
        <authorList>
            <person name="Vandepol N."/>
            <person name="Liber J."/>
            <person name="Desiro A."/>
            <person name="Na H."/>
            <person name="Kennedy M."/>
            <person name="Barry K."/>
            <person name="Grigoriev I.V."/>
            <person name="Miller A.N."/>
            <person name="O'Donnell K."/>
            <person name="Stajich J.E."/>
            <person name="Bonito G."/>
        </authorList>
    </citation>
    <scope>NUCLEOTIDE SEQUENCE</scope>
    <source>
        <strain evidence="9">REB-010B</strain>
    </source>
</reference>
<dbReference type="GO" id="GO:0006081">
    <property type="term" value="P:aldehyde metabolic process"/>
    <property type="evidence" value="ECO:0007669"/>
    <property type="project" value="InterPro"/>
</dbReference>
<evidence type="ECO:0000256" key="4">
    <source>
        <dbReference type="PIRNR" id="PIRNR036492"/>
    </source>
</evidence>
<name>A0A9P6R4N4_9FUNG</name>
<dbReference type="FunFam" id="3.40.309.10:FF:000025">
    <property type="entry name" value="Aldehyde dehydrogenase"/>
    <property type="match status" value="1"/>
</dbReference>
<dbReference type="PIRSF" id="PIRSF036492">
    <property type="entry name" value="ALDH"/>
    <property type="match status" value="1"/>
</dbReference>
<dbReference type="InterPro" id="IPR015590">
    <property type="entry name" value="Aldehyde_DH_dom"/>
</dbReference>
<dbReference type="PANTHER" id="PTHR43570">
    <property type="entry name" value="ALDEHYDE DEHYDROGENASE"/>
    <property type="match status" value="1"/>
</dbReference>
<dbReference type="InterPro" id="IPR016160">
    <property type="entry name" value="Ald_DH_CS_CYS"/>
</dbReference>
<evidence type="ECO:0000256" key="1">
    <source>
        <dbReference type="ARBA" id="ARBA00009986"/>
    </source>
</evidence>
<evidence type="ECO:0000256" key="6">
    <source>
        <dbReference type="PROSITE-ProRule" id="PRU10007"/>
    </source>
</evidence>
<evidence type="ECO:0000313" key="9">
    <source>
        <dbReference type="EMBL" id="KAG0312625.1"/>
    </source>
</evidence>
<dbReference type="InterPro" id="IPR016163">
    <property type="entry name" value="Ald_DH_C"/>
</dbReference>
<dbReference type="GO" id="GO:0004029">
    <property type="term" value="F:aldehyde dehydrogenase (NAD+) activity"/>
    <property type="evidence" value="ECO:0007669"/>
    <property type="project" value="TreeGrafter"/>
</dbReference>
<dbReference type="SUPFAM" id="SSF53720">
    <property type="entry name" value="ALDH-like"/>
    <property type="match status" value="1"/>
</dbReference>
<dbReference type="PROSITE" id="PS00687">
    <property type="entry name" value="ALDEHYDE_DEHYDR_GLU"/>
    <property type="match status" value="1"/>
</dbReference>
<keyword evidence="10" id="KW-1185">Reference proteome</keyword>
<dbReference type="InterPro" id="IPR012394">
    <property type="entry name" value="Aldehyde_DH_NAD(P)"/>
</dbReference>
<dbReference type="InterPro" id="IPR016162">
    <property type="entry name" value="Ald_DH_N"/>
</dbReference>
<gene>
    <name evidence="9" type="primary">ALDH3B2</name>
    <name evidence="9" type="ORF">BGZ99_009360</name>
</gene>
<comment type="similarity">
    <text evidence="1 4 7">Belongs to the aldehyde dehydrogenase family.</text>
</comment>
<evidence type="ECO:0000256" key="3">
    <source>
        <dbReference type="ARBA" id="ARBA00023027"/>
    </source>
</evidence>
<dbReference type="OrthoDB" id="440325at2759"/>
<accession>A0A9P6R4N4</accession>
<keyword evidence="2 4" id="KW-0560">Oxidoreductase</keyword>
<dbReference type="Gene3D" id="3.40.605.10">
    <property type="entry name" value="Aldehyde Dehydrogenase, Chain A, domain 1"/>
    <property type="match status" value="1"/>
</dbReference>
<dbReference type="PROSITE" id="PS00070">
    <property type="entry name" value="ALDEHYDE_DEHYDR_CYS"/>
    <property type="match status" value="1"/>
</dbReference>
<proteinExistence type="inferred from homology"/>
<evidence type="ECO:0000259" key="8">
    <source>
        <dbReference type="Pfam" id="PF00171"/>
    </source>
</evidence>
<protein>
    <recommendedName>
        <fullName evidence="4">Aldehyde dehydrogenase</fullName>
    </recommendedName>
</protein>
<dbReference type="InterPro" id="IPR016161">
    <property type="entry name" value="Ald_DH/histidinol_DH"/>
</dbReference>
<keyword evidence="3" id="KW-0520">NAD</keyword>
<dbReference type="Proteomes" id="UP000738325">
    <property type="component" value="Unassembled WGS sequence"/>
</dbReference>
<sequence length="487" mass="53759">MAHLAYTPLSEIATTVQDLRATFSSGLTRPLSYRKEQLKGIHNFIAENEARIREAAFLDLHKPEQELTLGETAMIKQECVDAIKHLDQWAAPKKVSGGLVNTMNTLEVRKEPLGTVLVIGAWNYALNLLIVPALGAIAAGNTVLLKPSEVAPHTAALVTELLPRYVDQRCCRVVNGAAEETTELLTHRFDHIFYTGSGNVGRIIMTAAAKHLTPVTLELGGKSPTFVAKDANINVVARRVAGSKFFNCGQSCIAPDYLIVERGLENDLVKHMKAHLKEFYGSAQTSNSYARIVNRSHFNRLKRMLEETKGTIVIGGEMQEDDLYIAPTVVTNVQPGDSLLRDEIFGPILPILVVDSLKEGVDFVNERDQPLALYVFSEDKKVISSILDNTRSGSVVVNDMMIQFMATNLPFGGTGPSGFGNYHGQRSFDTFSHERSTIIKNLGMERANNLRYPPYSEKKLSWLQWLLFDKAKYSANAANPGATKAKL</sequence>
<evidence type="ECO:0000256" key="2">
    <source>
        <dbReference type="ARBA" id="ARBA00023002"/>
    </source>
</evidence>
<evidence type="ECO:0000256" key="7">
    <source>
        <dbReference type="RuleBase" id="RU003345"/>
    </source>
</evidence>
<dbReference type="Pfam" id="PF00171">
    <property type="entry name" value="Aldedh"/>
    <property type="match status" value="1"/>
</dbReference>
<dbReference type="InterPro" id="IPR029510">
    <property type="entry name" value="Ald_DH_CS_GLU"/>
</dbReference>
<dbReference type="FunFam" id="3.40.605.10:FF:000004">
    <property type="entry name" value="Aldehyde dehydrogenase"/>
    <property type="match status" value="1"/>
</dbReference>
<comment type="caution">
    <text evidence="9">The sequence shown here is derived from an EMBL/GenBank/DDBJ whole genome shotgun (WGS) entry which is preliminary data.</text>
</comment>
<feature type="active site" evidence="5">
    <location>
        <position position="252"/>
    </location>
</feature>
<dbReference type="GO" id="GO:0005737">
    <property type="term" value="C:cytoplasm"/>
    <property type="evidence" value="ECO:0007669"/>
    <property type="project" value="TreeGrafter"/>
</dbReference>
<dbReference type="Gene3D" id="3.40.309.10">
    <property type="entry name" value="Aldehyde Dehydrogenase, Chain A, domain 2"/>
    <property type="match status" value="1"/>
</dbReference>
<evidence type="ECO:0000256" key="5">
    <source>
        <dbReference type="PIRSR" id="PIRSR036492-1"/>
    </source>
</evidence>